<keyword evidence="1" id="KW-0472">Membrane</keyword>
<dbReference type="GeneID" id="8590033"/>
<proteinExistence type="predicted"/>
<gene>
    <name evidence="2" type="ORF">CBG24002</name>
    <name evidence="3" type="ORF">CBG24003</name>
    <name evidence="2" type="ORF">CBG_24002</name>
    <name evidence="3" type="ORF">CBG_24003</name>
</gene>
<sequence length="89" mass="10291">MNKPEKKQRHVFAKEISEQKEEKGLRKLRGFILELLSCTNCMQTYIITKKKLFSSSSAHFLVISSSLFSSFRLVVLYDSSLPSQKEAKF</sequence>
<dbReference type="EMBL" id="HE601390">
    <property type="protein sequence ID" value="CAP20713.1"/>
    <property type="molecule type" value="Genomic_DNA"/>
</dbReference>
<dbReference type="KEGG" id="cbr:CBG_24003"/>
<evidence type="ECO:0000313" key="2">
    <source>
        <dbReference type="EMBL" id="CAP20713.1"/>
    </source>
</evidence>
<dbReference type="CTD" id="8590033"/>
<evidence type="ECO:0000256" key="1">
    <source>
        <dbReference type="SAM" id="Phobius"/>
    </source>
</evidence>
<dbReference type="RefSeq" id="XP_002648030.1">
    <property type="nucleotide sequence ID" value="XM_002647984.1"/>
</dbReference>
<dbReference type="HOGENOM" id="CLU_2456796_0_0_1"/>
<reference evidence="2" key="2">
    <citation type="journal article" date="2011" name="PLoS Genet.">
        <title>Caenorhabditis briggsae recombinant inbred line genotypes reveal inter-strain incompatibility and the evolution of recombination.</title>
        <authorList>
            <person name="Ross J.A."/>
            <person name="Koboldt D.C."/>
            <person name="Staisch J.E."/>
            <person name="Chamberlin H.M."/>
            <person name="Gupta B.P."/>
            <person name="Miller R.D."/>
            <person name="Baird S.E."/>
            <person name="Haag E.S."/>
        </authorList>
    </citation>
    <scope>NUCLEOTIDE SEQUENCE</scope>
    <source>
        <strain evidence="2">AF16</strain>
    </source>
</reference>
<reference evidence="2" key="3">
    <citation type="submission" date="2011-10" db="EMBL/GenBank/DDBJ databases">
        <authorList>
            <consortium name="WormBase Consortium"/>
            <person name="Howe K.L."/>
        </authorList>
    </citation>
    <scope>NUCLEOTIDE SEQUENCE</scope>
    <source>
        <strain evidence="2">AF16</strain>
    </source>
</reference>
<accession>G2J668</accession>
<evidence type="ECO:0000313" key="3">
    <source>
        <dbReference type="EMBL" id="CAP20714.1"/>
    </source>
</evidence>
<evidence type="ECO:0000313" key="4">
    <source>
        <dbReference type="Proteomes" id="UP000008549"/>
    </source>
</evidence>
<organism evidence="2">
    <name type="scientific">Caenorhabditis briggsae</name>
    <dbReference type="NCBI Taxonomy" id="6238"/>
    <lineage>
        <taxon>Eukaryota</taxon>
        <taxon>Metazoa</taxon>
        <taxon>Ecdysozoa</taxon>
        <taxon>Nematoda</taxon>
        <taxon>Chromadorea</taxon>
        <taxon>Rhabditida</taxon>
        <taxon>Rhabditina</taxon>
        <taxon>Rhabditomorpha</taxon>
        <taxon>Rhabditoidea</taxon>
        <taxon>Rhabditidae</taxon>
        <taxon>Peloderinae</taxon>
        <taxon>Caenorhabditis</taxon>
    </lineage>
</organism>
<dbReference type="KEGG" id="cbr:CBG_24002"/>
<dbReference type="GeneID" id="8590032"/>
<dbReference type="EMBL" id="HE601390">
    <property type="protein sequence ID" value="CAP20714.1"/>
    <property type="molecule type" value="Genomic_DNA"/>
</dbReference>
<reference evidence="2" key="1">
    <citation type="journal article" date="2003" name="PLoS Biol.">
        <title>The genome sequence of Caenorhabditis briggsae: a platform for comparative genomics.</title>
        <authorList>
            <person name="Stein L.D."/>
            <person name="Bao Z."/>
            <person name="Blasiar D."/>
            <person name="Blumenthal T."/>
            <person name="Brent M.R."/>
            <person name="Chen N."/>
            <person name="Chinwalla A."/>
            <person name="Clarke L."/>
            <person name="Clee C."/>
            <person name="Coghlan A."/>
            <person name="Coulson A."/>
            <person name="D'Eustachio P."/>
            <person name="Fitch D.H."/>
            <person name="Fulton L.A."/>
            <person name="Fulton R.E."/>
            <person name="Griffiths-Jones S."/>
            <person name="Harris T.W."/>
            <person name="Hillier L.W."/>
            <person name="Kamath R."/>
            <person name="Kuwabara P.E."/>
            <person name="Mardis E.R."/>
            <person name="Marra M.A."/>
            <person name="Miner T.L."/>
            <person name="Minx P."/>
            <person name="Mullikin J.C."/>
            <person name="Plumb R.W."/>
            <person name="Rogers J."/>
            <person name="Schein J.E."/>
            <person name="Sohrmann M."/>
            <person name="Spieth J."/>
            <person name="Stajich J.E."/>
            <person name="Wei C."/>
            <person name="Willey D."/>
            <person name="Wilson R.K."/>
            <person name="Durbin R."/>
            <person name="Waterston R.H."/>
        </authorList>
    </citation>
    <scope>NUCLEOTIDE SEQUENCE [LARGE SCALE GENOMIC DNA]</scope>
    <source>
        <strain evidence="2">AF16</strain>
    </source>
</reference>
<keyword evidence="1" id="KW-1133">Transmembrane helix</keyword>
<dbReference type="RefSeq" id="XP_002648031.1">
    <property type="nucleotide sequence ID" value="XM_002647985.1"/>
</dbReference>
<feature type="transmembrane region" description="Helical" evidence="1">
    <location>
        <begin position="58"/>
        <end position="77"/>
    </location>
</feature>
<dbReference type="CTD" id="8590032"/>
<protein>
    <submittedName>
        <fullName evidence="2">Protein CBG24002</fullName>
    </submittedName>
    <submittedName>
        <fullName evidence="3">Protein CBG24003</fullName>
    </submittedName>
</protein>
<keyword evidence="4" id="KW-1185">Reference proteome</keyword>
<dbReference type="Proteomes" id="UP000008549">
    <property type="component" value="Unassembled WGS sequence"/>
</dbReference>
<name>G2J668_CAEBR</name>
<dbReference type="AlphaFoldDB" id="G2J668"/>
<keyword evidence="1" id="KW-0812">Transmembrane</keyword>